<dbReference type="InterPro" id="IPR011604">
    <property type="entry name" value="PDDEXK-like_dom_sf"/>
</dbReference>
<dbReference type="Pfam" id="PF06630">
    <property type="entry name" value="Exonuc_VIII"/>
    <property type="match status" value="1"/>
</dbReference>
<dbReference type="Gene3D" id="3.90.320.10">
    <property type="match status" value="1"/>
</dbReference>
<dbReference type="InterPro" id="IPR010584">
    <property type="entry name" value="ExoDNase_VIII"/>
</dbReference>
<proteinExistence type="predicted"/>
<dbReference type="EC" id="3.1.11.-" evidence="2"/>
<gene>
    <name evidence="2" type="primary">recE</name>
    <name evidence="2" type="ORF">EMLFYP7_02884</name>
</gene>
<evidence type="ECO:0000313" key="2">
    <source>
        <dbReference type="EMBL" id="VYU56950.1"/>
    </source>
</evidence>
<keyword evidence="2" id="KW-0378">Hydrolase</keyword>
<feature type="region of interest" description="Disordered" evidence="1">
    <location>
        <begin position="704"/>
        <end position="746"/>
    </location>
</feature>
<name>A0A6N3FY83_9ENTR</name>
<protein>
    <submittedName>
        <fullName evidence="2">Exodeoxyribonuclease 8</fullName>
        <ecNumber evidence="2">3.1.11.-</ecNumber>
    </submittedName>
</protein>
<accession>A0A6N3FY83</accession>
<feature type="compositionally biased region" description="Polar residues" evidence="1">
    <location>
        <begin position="716"/>
        <end position="727"/>
    </location>
</feature>
<dbReference type="RefSeq" id="WP_421957865.1">
    <property type="nucleotide sequence ID" value="NZ_CACRTZ010000033.1"/>
</dbReference>
<dbReference type="AlphaFoldDB" id="A0A6N3FY83"/>
<organism evidence="2">
    <name type="scientific">Phytobacter massiliensis</name>
    <dbReference type="NCBI Taxonomy" id="1485952"/>
    <lineage>
        <taxon>Bacteria</taxon>
        <taxon>Pseudomonadati</taxon>
        <taxon>Pseudomonadota</taxon>
        <taxon>Gammaproteobacteria</taxon>
        <taxon>Enterobacterales</taxon>
        <taxon>Enterobacteriaceae</taxon>
        <taxon>Phytobacter</taxon>
    </lineage>
</organism>
<dbReference type="EMBL" id="CACRTZ010000033">
    <property type="protein sequence ID" value="VYU56950.1"/>
    <property type="molecule type" value="Genomic_DNA"/>
</dbReference>
<reference evidence="2" key="1">
    <citation type="submission" date="2019-11" db="EMBL/GenBank/DDBJ databases">
        <authorList>
            <person name="Feng L."/>
        </authorList>
    </citation>
    <scope>NUCLEOTIDE SEQUENCE</scope>
    <source>
        <strain evidence="2">EMassiliensisLFYP7</strain>
    </source>
</reference>
<sequence length="1219" mass="135410">MEFFTLLKASQKSGKANAVFWFSAKTESRAKLQVQVVLEDNGIEVGRGQDYQLPIFTNFPVVNDLPEEEVIDYTWCERYELVDDGRTWQLKASKAPADEFHPEPSAAVVDTGAELPDTLETVEENAAPDALATVQVEKRGLAVRLAIYMLNDKYLTHVTKDQQIAASELSMDEGNIYFQNLLQAKNDVPDMSELSLHAEWKLVQAVKSVFPEDKEHDPALLAEFMSTWVNTEADPRNQLVDEWLSGKLPAKTVSANVTGDANSAARDEHGLIISENDDEKTCYPICSLPFRKQLLSQFTADKLRHHITRAEHAEIAALEMDTDNSYVQNLLLAAENCEEVKGYDLKDLWRYTDAIRKVFSQDKRHELALVLRFTRMWAATDYIDRGILTREWAAGNRTCNVQRTDAGANADGGYVTDRGEGAHHTLDSLDLEIACALLPMDFNHLEIPGSILRRAKEIVEKKEEPWKSWSKILRNQPGVLAVNRAAIFNLVRIAPENIHLTPVAHLEFVNQTMTAEFNAAVELLTLPAPAAEPEMPEEQPGVGGNTDRNPDYKHDFDGLDTEIALATLSTDFNIYDIPTDTYSRAKDIVAAKDSPFKEWSAALRKVPGILDYSRAAIFALIRSAHPAYYLNPARLAGYINANLTETDHENPTAETLAAARHTPEVNWDSEVNEQIEAEKSALGDQPQVANLGGGMFSIEGLMNENQPQTDDRSPVTEETTSDVQMETTDPEEGEADNAVSPGESAYAADPQTDALSLAEVLAAAAPELANATQPEVTTEAPEQTASAPEYPAYFEPGRYEGLPNNVYHAANGISSTQVKDARVSLMYFNARHVAKTIPREGSKVLDMGNLVHALALQPENLDEEFSVEPVIPEGAFTTAATLRAFIDEYNASLPALLSADDIKALLEEHNATLPAQLPMGGSTEETYASYEQLPEVYQRIKNGTKHTATAMKACIKEYNATLPAPVKTSGSRDALLEQLGIINPDLVAQEAQKPAPLKVSGTKAEMIQAVKSVKPDAVFADELLDAWRENPGDKILVTHQQMQTALAIQKALHEHPTAGKLLLHPDRAVETSYFGIDEETGLEIRVRPDIEIPFDMVRVGADLKTISMWNVKQSGLRARLHREIIDRDYHLSAAMYMQTAALDQFFWIFVNKDEGYHWIAIVEASEELIELGMLEYRQTMNRIANAFDTGEWPAPITEDYTDELNDFDLRRLEALRTQA</sequence>
<dbReference type="GO" id="GO:0051908">
    <property type="term" value="F:double-stranded DNA 5'-3' DNA exonuclease activity"/>
    <property type="evidence" value="ECO:0007669"/>
    <property type="project" value="InterPro"/>
</dbReference>
<evidence type="ECO:0000256" key="1">
    <source>
        <dbReference type="SAM" id="MobiDB-lite"/>
    </source>
</evidence>